<protein>
    <recommendedName>
        <fullName evidence="3">GerMN domain-containing protein</fullName>
    </recommendedName>
</protein>
<dbReference type="Pfam" id="PF10646">
    <property type="entry name" value="Germane"/>
    <property type="match status" value="1"/>
</dbReference>
<dbReference type="RefSeq" id="WP_132106353.1">
    <property type="nucleotide sequence ID" value="NZ_SMLB01000046.1"/>
</dbReference>
<organism evidence="4 5">
    <name type="scientific">Jiangella aurantiaca</name>
    <dbReference type="NCBI Taxonomy" id="2530373"/>
    <lineage>
        <taxon>Bacteria</taxon>
        <taxon>Bacillati</taxon>
        <taxon>Actinomycetota</taxon>
        <taxon>Actinomycetes</taxon>
        <taxon>Jiangellales</taxon>
        <taxon>Jiangellaceae</taxon>
        <taxon>Jiangella</taxon>
    </lineage>
</organism>
<name>A0A4R5A1V7_9ACTN</name>
<sequence>MSTPENWPPEEQQLHDAMHRAAERVQPAPDGLARIRRRTAVVPMWRRPVVLGLAGATALAAAVIVGGVILLDGSDDDTPVATETSRSPSGSPSETPTETSAPSSPPGTETAPPAQTLTVPVYYVADSGDGLRLVREFHTVETNSSSVWAAVDEMLKVLPTDPDYTTLWWGGVNVQSAEVTADAITIDLSDPAEDDPSALEHPDLAVQQLVYTATAAAADAGQDGSLPVRITIDGAPAGELFGGADVSEPVVRADPLEVRQLVQLNDPAEGATVPSPVTFSGEAAVFEANVLWELRRDGEVVDSGFTTAETCCEFARFEMELDLEPGTYEIVMSESDPSSGEGRRPMSDSRTFTVE</sequence>
<dbReference type="InterPro" id="IPR018911">
    <property type="entry name" value="Gmad2_Ig-like_dom"/>
</dbReference>
<proteinExistence type="predicted"/>
<dbReference type="OrthoDB" id="4843507at2"/>
<keyword evidence="2" id="KW-1133">Transmembrane helix</keyword>
<evidence type="ECO:0000313" key="4">
    <source>
        <dbReference type="EMBL" id="TDD65868.1"/>
    </source>
</evidence>
<feature type="transmembrane region" description="Helical" evidence="2">
    <location>
        <begin position="49"/>
        <end position="71"/>
    </location>
</feature>
<keyword evidence="5" id="KW-1185">Reference proteome</keyword>
<accession>A0A4R5A1V7</accession>
<evidence type="ECO:0000256" key="2">
    <source>
        <dbReference type="SAM" id="Phobius"/>
    </source>
</evidence>
<dbReference type="EMBL" id="SMLB01000046">
    <property type="protein sequence ID" value="TDD65868.1"/>
    <property type="molecule type" value="Genomic_DNA"/>
</dbReference>
<gene>
    <name evidence="4" type="ORF">E1262_23945</name>
</gene>
<feature type="region of interest" description="Disordered" evidence="1">
    <location>
        <begin position="332"/>
        <end position="355"/>
    </location>
</feature>
<dbReference type="Pfam" id="PF10648">
    <property type="entry name" value="Gmad2"/>
    <property type="match status" value="1"/>
</dbReference>
<feature type="domain" description="GerMN" evidence="3">
    <location>
        <begin position="147"/>
        <end position="241"/>
    </location>
</feature>
<feature type="compositionally biased region" description="Low complexity" evidence="1">
    <location>
        <begin position="82"/>
        <end position="113"/>
    </location>
</feature>
<keyword evidence="2" id="KW-0812">Transmembrane</keyword>
<feature type="region of interest" description="Disordered" evidence="1">
    <location>
        <begin position="76"/>
        <end position="115"/>
    </location>
</feature>
<evidence type="ECO:0000259" key="3">
    <source>
        <dbReference type="SMART" id="SM00909"/>
    </source>
</evidence>
<dbReference type="SMART" id="SM00909">
    <property type="entry name" value="Germane"/>
    <property type="match status" value="1"/>
</dbReference>
<keyword evidence="2" id="KW-0472">Membrane</keyword>
<evidence type="ECO:0000313" key="5">
    <source>
        <dbReference type="Proteomes" id="UP000295217"/>
    </source>
</evidence>
<evidence type="ECO:0000256" key="1">
    <source>
        <dbReference type="SAM" id="MobiDB-lite"/>
    </source>
</evidence>
<dbReference type="InterPro" id="IPR019606">
    <property type="entry name" value="GerMN"/>
</dbReference>
<comment type="caution">
    <text evidence="4">The sequence shown here is derived from an EMBL/GenBank/DDBJ whole genome shotgun (WGS) entry which is preliminary data.</text>
</comment>
<reference evidence="4 5" key="1">
    <citation type="submission" date="2019-02" db="EMBL/GenBank/DDBJ databases">
        <title>Draft genome sequences of novel Actinobacteria.</title>
        <authorList>
            <person name="Sahin N."/>
            <person name="Ay H."/>
            <person name="Saygin H."/>
        </authorList>
    </citation>
    <scope>NUCLEOTIDE SEQUENCE [LARGE SCALE GENOMIC DNA]</scope>
    <source>
        <strain evidence="4 5">8K307</strain>
    </source>
</reference>
<dbReference type="Proteomes" id="UP000295217">
    <property type="component" value="Unassembled WGS sequence"/>
</dbReference>
<dbReference type="AlphaFoldDB" id="A0A4R5A1V7"/>